<keyword evidence="3" id="KW-0804">Transcription</keyword>
<comment type="caution">
    <text evidence="5">The sequence shown here is derived from an EMBL/GenBank/DDBJ whole genome shotgun (WGS) entry which is preliminary data.</text>
</comment>
<evidence type="ECO:0000313" key="6">
    <source>
        <dbReference type="Proteomes" id="UP000253420"/>
    </source>
</evidence>
<dbReference type="SUPFAM" id="SSF48008">
    <property type="entry name" value="GntR ligand-binding domain-like"/>
    <property type="match status" value="1"/>
</dbReference>
<dbReference type="SMART" id="SM00895">
    <property type="entry name" value="FCD"/>
    <property type="match status" value="1"/>
</dbReference>
<evidence type="ECO:0000313" key="5">
    <source>
        <dbReference type="EMBL" id="RCS21874.1"/>
    </source>
</evidence>
<keyword evidence="1" id="KW-0805">Transcription regulation</keyword>
<dbReference type="CDD" id="cd07377">
    <property type="entry name" value="WHTH_GntR"/>
    <property type="match status" value="1"/>
</dbReference>
<organism evidence="5 6">
    <name type="scientific">Phyllobacterium salinisoli</name>
    <dbReference type="NCBI Taxonomy" id="1899321"/>
    <lineage>
        <taxon>Bacteria</taxon>
        <taxon>Pseudomonadati</taxon>
        <taxon>Pseudomonadota</taxon>
        <taxon>Alphaproteobacteria</taxon>
        <taxon>Hyphomicrobiales</taxon>
        <taxon>Phyllobacteriaceae</taxon>
        <taxon>Phyllobacterium</taxon>
    </lineage>
</organism>
<gene>
    <name evidence="5" type="ORF">DUT91_21565</name>
</gene>
<dbReference type="PANTHER" id="PTHR43537:SF6">
    <property type="entry name" value="HTH-TYPE TRANSCRIPTIONAL REPRESSOR RSPR"/>
    <property type="match status" value="1"/>
</dbReference>
<dbReference type="AlphaFoldDB" id="A0A368JY91"/>
<sequence>MSVRQAAGWTGPIDPKSPIGAQVHSQIKRAILTLELAPNEALSEKELSLKLGVSRTPVREALIKLADEGLVDIFPQRGTYVAPIRVAEVMEARFIREALEIAVVRRVARDADTAFATRLDEQLRMQKQAVDARRLDDFMLLDDQFHHAFSDIAALPRSWKVIQSVKGQLDRVRYLSLPQPGHIEQLYVQHADIVAAVQANNPDLATLHMKTHLRQVFSSIDQLVKQHPSLFGEKAVTANRPGR</sequence>
<dbReference type="GO" id="GO:0003700">
    <property type="term" value="F:DNA-binding transcription factor activity"/>
    <property type="evidence" value="ECO:0007669"/>
    <property type="project" value="InterPro"/>
</dbReference>
<dbReference type="InterPro" id="IPR008920">
    <property type="entry name" value="TF_FadR/GntR_C"/>
</dbReference>
<dbReference type="GO" id="GO:0003677">
    <property type="term" value="F:DNA binding"/>
    <property type="evidence" value="ECO:0007669"/>
    <property type="project" value="UniProtKB-KW"/>
</dbReference>
<reference evidence="5 6" key="1">
    <citation type="submission" date="2018-07" db="EMBL/GenBank/DDBJ databases">
        <title>The draft genome of Phyllobacterium salinisoli.</title>
        <authorList>
            <person name="Liu L."/>
            <person name="Li L."/>
            <person name="Zhang X."/>
            <person name="Liang L."/>
        </authorList>
    </citation>
    <scope>NUCLEOTIDE SEQUENCE [LARGE SCALE GENOMIC DNA]</scope>
    <source>
        <strain evidence="5 6">LLAN61</strain>
    </source>
</reference>
<dbReference type="PANTHER" id="PTHR43537">
    <property type="entry name" value="TRANSCRIPTIONAL REGULATOR, GNTR FAMILY"/>
    <property type="match status" value="1"/>
</dbReference>
<keyword evidence="6" id="KW-1185">Reference proteome</keyword>
<dbReference type="SMART" id="SM00345">
    <property type="entry name" value="HTH_GNTR"/>
    <property type="match status" value="1"/>
</dbReference>
<accession>A0A368JY91</accession>
<dbReference type="SUPFAM" id="SSF46785">
    <property type="entry name" value="Winged helix' DNA-binding domain"/>
    <property type="match status" value="1"/>
</dbReference>
<keyword evidence="2" id="KW-0238">DNA-binding</keyword>
<proteinExistence type="predicted"/>
<dbReference type="Proteomes" id="UP000253420">
    <property type="component" value="Unassembled WGS sequence"/>
</dbReference>
<evidence type="ECO:0000256" key="2">
    <source>
        <dbReference type="ARBA" id="ARBA00023125"/>
    </source>
</evidence>
<dbReference type="InterPro" id="IPR011711">
    <property type="entry name" value="GntR_C"/>
</dbReference>
<evidence type="ECO:0000256" key="1">
    <source>
        <dbReference type="ARBA" id="ARBA00023015"/>
    </source>
</evidence>
<dbReference type="PROSITE" id="PS50949">
    <property type="entry name" value="HTH_GNTR"/>
    <property type="match status" value="1"/>
</dbReference>
<dbReference type="PRINTS" id="PR00035">
    <property type="entry name" value="HTHGNTR"/>
</dbReference>
<evidence type="ECO:0000256" key="3">
    <source>
        <dbReference type="ARBA" id="ARBA00023163"/>
    </source>
</evidence>
<protein>
    <submittedName>
        <fullName evidence="5">GntR family transcriptional regulator</fullName>
    </submittedName>
</protein>
<dbReference type="EMBL" id="QOZG01000013">
    <property type="protein sequence ID" value="RCS21874.1"/>
    <property type="molecule type" value="Genomic_DNA"/>
</dbReference>
<dbReference type="InterPro" id="IPR036388">
    <property type="entry name" value="WH-like_DNA-bd_sf"/>
</dbReference>
<dbReference type="Pfam" id="PF00392">
    <property type="entry name" value="GntR"/>
    <property type="match status" value="1"/>
</dbReference>
<dbReference type="Gene3D" id="1.10.10.10">
    <property type="entry name" value="Winged helix-like DNA-binding domain superfamily/Winged helix DNA-binding domain"/>
    <property type="match status" value="1"/>
</dbReference>
<name>A0A368JY91_9HYPH</name>
<dbReference type="RefSeq" id="WP_114442541.1">
    <property type="nucleotide sequence ID" value="NZ_QOZG01000013.1"/>
</dbReference>
<dbReference type="OrthoDB" id="9788098at2"/>
<dbReference type="Pfam" id="PF07729">
    <property type="entry name" value="FCD"/>
    <property type="match status" value="1"/>
</dbReference>
<feature type="domain" description="HTH gntR-type" evidence="4">
    <location>
        <begin position="17"/>
        <end position="84"/>
    </location>
</feature>
<dbReference type="InterPro" id="IPR036390">
    <property type="entry name" value="WH_DNA-bd_sf"/>
</dbReference>
<dbReference type="InterPro" id="IPR000524">
    <property type="entry name" value="Tscrpt_reg_HTH_GntR"/>
</dbReference>
<evidence type="ECO:0000259" key="4">
    <source>
        <dbReference type="PROSITE" id="PS50949"/>
    </source>
</evidence>
<dbReference type="Gene3D" id="1.20.120.530">
    <property type="entry name" value="GntR ligand-binding domain-like"/>
    <property type="match status" value="1"/>
</dbReference>